<name>A0AAU7K9H8_9SPHI</name>
<reference evidence="1" key="1">
    <citation type="submission" date="2024-05" db="EMBL/GenBank/DDBJ databases">
        <authorList>
            <person name="Kim S."/>
            <person name="Heo J."/>
            <person name="Choi H."/>
            <person name="Choi Y."/>
            <person name="Kwon S.-W."/>
            <person name="Kim Y."/>
        </authorList>
    </citation>
    <scope>NUCLEOTIDE SEQUENCE</scope>
    <source>
        <strain evidence="1">KACC 23697</strain>
    </source>
</reference>
<dbReference type="RefSeq" id="WP_387504378.1">
    <property type="nucleotide sequence ID" value="NZ_CP157485.1"/>
</dbReference>
<evidence type="ECO:0000313" key="1">
    <source>
        <dbReference type="EMBL" id="XBO49070.1"/>
    </source>
</evidence>
<dbReference type="AlphaFoldDB" id="A0AAU7K9H8"/>
<organism evidence="1">
    <name type="scientific">Pedobacter sp. KACC 23697</name>
    <dbReference type="NCBI Taxonomy" id="3149230"/>
    <lineage>
        <taxon>Bacteria</taxon>
        <taxon>Pseudomonadati</taxon>
        <taxon>Bacteroidota</taxon>
        <taxon>Sphingobacteriia</taxon>
        <taxon>Sphingobacteriales</taxon>
        <taxon>Sphingobacteriaceae</taxon>
        <taxon>Pedobacter</taxon>
    </lineage>
</organism>
<gene>
    <name evidence="1" type="ORF">ABEG20_05570</name>
</gene>
<proteinExistence type="predicted"/>
<accession>A0AAU7K9H8</accession>
<dbReference type="EMBL" id="CP157485">
    <property type="protein sequence ID" value="XBO49070.1"/>
    <property type="molecule type" value="Genomic_DNA"/>
</dbReference>
<protein>
    <recommendedName>
        <fullName evidence="2">DUF4402 domain-containing protein</fullName>
    </recommendedName>
</protein>
<evidence type="ECO:0008006" key="2">
    <source>
        <dbReference type="Google" id="ProtNLM"/>
    </source>
</evidence>
<sequence length="130" mass="13443">MSNTYNIGTSNGQVSLSVDITTVGLAASRASVLIVSDNSPGVPVAHSVDATGDIANQAIGKGTFLKGKRLTVFTLVNLTGTDPESRATEAAAIRGSYTLSGGNDGTKTFNSPLKSYQDPSCYVIFIIDLV</sequence>